<keyword evidence="1" id="KW-0378">Hydrolase</keyword>
<dbReference type="Proteomes" id="UP000827976">
    <property type="component" value="Chromosome 10"/>
</dbReference>
<sequence>MQSGFDIKKWQQEAKTRWLKPSEVFFILQNHERCSLSHEAPNKPQSGSLFLFNRRVLRFFRKDGHAWRKKKDGRTVGEAHERLKVGNVDALNCYYAHGEQNPYFQRRSYWMLDPAYDHIVLVHYREVSEGRYISHTISNVSRESSLLNRSANNNNAQFYSYTSGSNELCEPDQSSASPVSVEEVSSKFVLENFENNRMSAFVGTENPNSTSKSAVNLALRKLAEQLSLDDDDDGSIYFGEKLPPYSAGDEGSRHSGALDYEPLGLNQDTPGDLLDAYNYRDLVHGQVEDISKQGGYSAVDLLDCAGDTDSEKQQNQSDSSVYSTDSRGPSWSYMVDISSNSEIMGASGRDVSLLSSSQQKTQSIALNEPSEILSWNQLDHGENSAGNLVDGRRISDEELSLQLSATREFLLGCDSPLPEVGKTLNYTDQTTDPAARSAMMLGKENGTDWIGSTTPATEYSTYSLDYTGLWFDQNQFGTLPAADSSLAVPQKQWFTIREISPEWAVMSERTKVIITGDFLCNTSECSWAVMFGETKVPAEIVQAGVLRCYAPLHLTGKVDMFVTSRDGVPCSEAREFEFRVNPSAFNGKPTSELQYSRKDSQELMLLVKLVNMLFCSSDGHSTPILNLGTEVETFREIKLTENMSEQSAIMDLIVQELLKDKLQQWLLSRCQTNESTNCPLSKQEQGIIHVISGLGYEWALNPILSSGVGINFRDSYGWTALHWAARFGRETMVTALLAAGASAGAVTDPTAQDPVGKNPAAIAAACGHKGLAGYLSEVALTSHLSSLILKKSEITEAGEVEAERGIEEISQKNAQTNVCGTEAHLSFQDTLAAVRNATQAAARIQSAFRAHSFRKRQQQAASYEDEYGMTQEEIQRLSAASKVHRPRDQYSDKAALSIQKKYRGWKGRKDFLTLRQNVVKIQAHVRGHQVRKKYKEVLWTVGIVEKAILRWRRKRAGLRGFRAEPDAIDEDDNDEDIAKDFRKLKVDAALDEALSRVLSMVDFPEAQQQYRRLLESYRQAKAEADVSNADEVTRRLEESLEMLKNENYYMYQQFK</sequence>
<dbReference type="EMBL" id="CM037020">
    <property type="protein sequence ID" value="KAH7670257.1"/>
    <property type="molecule type" value="Genomic_DNA"/>
</dbReference>
<comment type="caution">
    <text evidence="1">The sequence shown here is derived from an EMBL/GenBank/DDBJ whole genome shotgun (WGS) entry which is preliminary data.</text>
</comment>
<protein>
    <submittedName>
        <fullName evidence="1">P-loop containing nucleoside triphosphate hydrolase protein</fullName>
    </submittedName>
</protein>
<keyword evidence="2" id="KW-1185">Reference proteome</keyword>
<evidence type="ECO:0000313" key="1">
    <source>
        <dbReference type="EMBL" id="KAH7670257.1"/>
    </source>
</evidence>
<organism evidence="1 2">
    <name type="scientific">Dioscorea alata</name>
    <name type="common">Purple yam</name>
    <dbReference type="NCBI Taxonomy" id="55571"/>
    <lineage>
        <taxon>Eukaryota</taxon>
        <taxon>Viridiplantae</taxon>
        <taxon>Streptophyta</taxon>
        <taxon>Embryophyta</taxon>
        <taxon>Tracheophyta</taxon>
        <taxon>Spermatophyta</taxon>
        <taxon>Magnoliopsida</taxon>
        <taxon>Liliopsida</taxon>
        <taxon>Dioscoreales</taxon>
        <taxon>Dioscoreaceae</taxon>
        <taxon>Dioscorea</taxon>
    </lineage>
</organism>
<proteinExistence type="predicted"/>
<gene>
    <name evidence="1" type="ORF">IHE45_10G013700</name>
</gene>
<accession>A0ACB7V9H6</accession>
<name>A0ACB7V9H6_DIOAL</name>
<reference evidence="2" key="1">
    <citation type="journal article" date="2022" name="Nat. Commun.">
        <title>Chromosome evolution and the genetic basis of agronomically important traits in greater yam.</title>
        <authorList>
            <person name="Bredeson J.V."/>
            <person name="Lyons J.B."/>
            <person name="Oniyinde I.O."/>
            <person name="Okereke N.R."/>
            <person name="Kolade O."/>
            <person name="Nnabue I."/>
            <person name="Nwadili C.O."/>
            <person name="Hribova E."/>
            <person name="Parker M."/>
            <person name="Nwogha J."/>
            <person name="Shu S."/>
            <person name="Carlson J."/>
            <person name="Kariba R."/>
            <person name="Muthemba S."/>
            <person name="Knop K."/>
            <person name="Barton G.J."/>
            <person name="Sherwood A.V."/>
            <person name="Lopez-Montes A."/>
            <person name="Asiedu R."/>
            <person name="Jamnadass R."/>
            <person name="Muchugi A."/>
            <person name="Goodstein D."/>
            <person name="Egesi C.N."/>
            <person name="Featherston J."/>
            <person name="Asfaw A."/>
            <person name="Simpson G.G."/>
            <person name="Dolezel J."/>
            <person name="Hendre P.S."/>
            <person name="Van Deynze A."/>
            <person name="Kumar P.L."/>
            <person name="Obidiegwu J.E."/>
            <person name="Bhattacharjee R."/>
            <person name="Rokhsar D.S."/>
        </authorList>
    </citation>
    <scope>NUCLEOTIDE SEQUENCE [LARGE SCALE GENOMIC DNA]</scope>
    <source>
        <strain evidence="2">cv. TDa95/00328</strain>
    </source>
</reference>
<evidence type="ECO:0000313" key="2">
    <source>
        <dbReference type="Proteomes" id="UP000827976"/>
    </source>
</evidence>